<dbReference type="Pfam" id="PF01316">
    <property type="entry name" value="Arg_repressor"/>
    <property type="match status" value="1"/>
</dbReference>
<evidence type="ECO:0000256" key="5">
    <source>
        <dbReference type="ARBA" id="ARBA00023125"/>
    </source>
</evidence>
<organism evidence="10 11">
    <name type="scientific">Weissella minor</name>
    <dbReference type="NCBI Taxonomy" id="1620"/>
    <lineage>
        <taxon>Bacteria</taxon>
        <taxon>Bacillati</taxon>
        <taxon>Bacillota</taxon>
        <taxon>Bacilli</taxon>
        <taxon>Lactobacillales</taxon>
        <taxon>Lactobacillaceae</taxon>
        <taxon>Weissella</taxon>
    </lineage>
</organism>
<dbReference type="GO" id="GO:0003677">
    <property type="term" value="F:DNA binding"/>
    <property type="evidence" value="ECO:0007669"/>
    <property type="project" value="UniProtKB-KW"/>
</dbReference>
<gene>
    <name evidence="7" type="primary">argR</name>
    <name evidence="10" type="ORF">IV67_GL000197</name>
</gene>
<dbReference type="SUPFAM" id="SSF46785">
    <property type="entry name" value="Winged helix' DNA-binding domain"/>
    <property type="match status" value="1"/>
</dbReference>
<comment type="caution">
    <text evidence="10">The sequence shown here is derived from an EMBL/GenBank/DDBJ whole genome shotgun (WGS) entry which is preliminary data.</text>
</comment>
<keyword evidence="4 7" id="KW-0805">Transcription regulation</keyword>
<keyword evidence="7" id="KW-0678">Repressor</keyword>
<evidence type="ECO:0000256" key="4">
    <source>
        <dbReference type="ARBA" id="ARBA00023015"/>
    </source>
</evidence>
<dbReference type="Proteomes" id="UP000051673">
    <property type="component" value="Unassembled WGS sequence"/>
</dbReference>
<evidence type="ECO:0000256" key="2">
    <source>
        <dbReference type="ARBA" id="ARBA00008316"/>
    </source>
</evidence>
<dbReference type="Pfam" id="PF02863">
    <property type="entry name" value="Arg_repressor_C"/>
    <property type="match status" value="1"/>
</dbReference>
<sequence>MPSKKQQRQALILDIIANETVNSQDGLMRALNDAGVQVTQATVSRDLNELRLVRQLNQQGELTYQSLDTDVDDEHFQVNPSQTRLITSIEVIEFMIVVKTANSNGNRVAALIDEANFEQIVGTLAGHDTIFVMTHSAEEAKIVSQQMQSWL</sequence>
<keyword evidence="3 7" id="KW-0963">Cytoplasm</keyword>
<dbReference type="PANTHER" id="PTHR34471">
    <property type="entry name" value="ARGININE REPRESSOR"/>
    <property type="match status" value="1"/>
</dbReference>
<dbReference type="InterPro" id="IPR020900">
    <property type="entry name" value="Arg_repress_DNA-bd"/>
</dbReference>
<dbReference type="GO" id="GO:0034618">
    <property type="term" value="F:arginine binding"/>
    <property type="evidence" value="ECO:0007669"/>
    <property type="project" value="InterPro"/>
</dbReference>
<dbReference type="Gene3D" id="3.30.1360.40">
    <property type="match status" value="1"/>
</dbReference>
<evidence type="ECO:0000313" key="11">
    <source>
        <dbReference type="Proteomes" id="UP000051673"/>
    </source>
</evidence>
<comment type="pathway">
    <text evidence="7">Amino-acid biosynthesis; L-arginine biosynthesis [regulation].</text>
</comment>
<dbReference type="EMBL" id="JQCD01000024">
    <property type="protein sequence ID" value="KRN76692.1"/>
    <property type="molecule type" value="Genomic_DNA"/>
</dbReference>
<dbReference type="GO" id="GO:0051259">
    <property type="term" value="P:protein complex oligomerization"/>
    <property type="evidence" value="ECO:0007669"/>
    <property type="project" value="InterPro"/>
</dbReference>
<dbReference type="PANTHER" id="PTHR34471:SF1">
    <property type="entry name" value="ARGININE REPRESSOR"/>
    <property type="match status" value="1"/>
</dbReference>
<dbReference type="InterPro" id="IPR036390">
    <property type="entry name" value="WH_DNA-bd_sf"/>
</dbReference>
<accession>A0A0R2JR42</accession>
<keyword evidence="7" id="KW-0055">Arginine biosynthesis</keyword>
<dbReference type="STRING" id="1620.IV67_GL000197"/>
<comment type="function">
    <text evidence="7">Regulates arginine biosynthesis genes.</text>
</comment>
<evidence type="ECO:0000313" key="10">
    <source>
        <dbReference type="EMBL" id="KRN76692.1"/>
    </source>
</evidence>
<evidence type="ECO:0000259" key="9">
    <source>
        <dbReference type="Pfam" id="PF02863"/>
    </source>
</evidence>
<proteinExistence type="inferred from homology"/>
<dbReference type="InterPro" id="IPR036251">
    <property type="entry name" value="Arg_repress_C_sf"/>
</dbReference>
<dbReference type="GO" id="GO:0006526">
    <property type="term" value="P:L-arginine biosynthetic process"/>
    <property type="evidence" value="ECO:0007669"/>
    <property type="project" value="UniProtKB-UniPathway"/>
</dbReference>
<keyword evidence="7" id="KW-0028">Amino-acid biosynthesis</keyword>
<dbReference type="GO" id="GO:0005737">
    <property type="term" value="C:cytoplasm"/>
    <property type="evidence" value="ECO:0007669"/>
    <property type="project" value="UniProtKB-SubCell"/>
</dbReference>
<dbReference type="PATRIC" id="fig|1620.3.peg.201"/>
<feature type="domain" description="Arginine repressor C-terminal" evidence="9">
    <location>
        <begin position="85"/>
        <end position="148"/>
    </location>
</feature>
<dbReference type="GO" id="GO:1900079">
    <property type="term" value="P:regulation of arginine biosynthetic process"/>
    <property type="evidence" value="ECO:0007669"/>
    <property type="project" value="UniProtKB-UniRule"/>
</dbReference>
<keyword evidence="6 7" id="KW-0804">Transcription</keyword>
<name>A0A0R2JR42_9LACO</name>
<dbReference type="RefSeq" id="WP_057787295.1">
    <property type="nucleotide sequence ID" value="NZ_JQCD01000024.1"/>
</dbReference>
<dbReference type="InterPro" id="IPR036388">
    <property type="entry name" value="WH-like_DNA-bd_sf"/>
</dbReference>
<keyword evidence="5 7" id="KW-0238">DNA-binding</keyword>
<evidence type="ECO:0000259" key="8">
    <source>
        <dbReference type="Pfam" id="PF01316"/>
    </source>
</evidence>
<dbReference type="AlphaFoldDB" id="A0A0R2JR42"/>
<evidence type="ECO:0000256" key="1">
    <source>
        <dbReference type="ARBA" id="ARBA00004496"/>
    </source>
</evidence>
<dbReference type="HAMAP" id="MF_00173">
    <property type="entry name" value="Arg_repressor"/>
    <property type="match status" value="1"/>
</dbReference>
<evidence type="ECO:0000256" key="6">
    <source>
        <dbReference type="ARBA" id="ARBA00023163"/>
    </source>
</evidence>
<reference evidence="10 11" key="1">
    <citation type="journal article" date="2015" name="Genome Announc.">
        <title>Expanding the biotechnology potential of lactobacilli through comparative genomics of 213 strains and associated genera.</title>
        <authorList>
            <person name="Sun Z."/>
            <person name="Harris H.M."/>
            <person name="McCann A."/>
            <person name="Guo C."/>
            <person name="Argimon S."/>
            <person name="Zhang W."/>
            <person name="Yang X."/>
            <person name="Jeffery I.B."/>
            <person name="Cooney J.C."/>
            <person name="Kagawa T.F."/>
            <person name="Liu W."/>
            <person name="Song Y."/>
            <person name="Salvetti E."/>
            <person name="Wrobel A."/>
            <person name="Rasinkangas P."/>
            <person name="Parkhill J."/>
            <person name="Rea M.C."/>
            <person name="O'Sullivan O."/>
            <person name="Ritari J."/>
            <person name="Douillard F.P."/>
            <person name="Paul Ross R."/>
            <person name="Yang R."/>
            <person name="Briner A.E."/>
            <person name="Felis G.E."/>
            <person name="de Vos W.M."/>
            <person name="Barrangou R."/>
            <person name="Klaenhammer T.R."/>
            <person name="Caufield P.W."/>
            <person name="Cui Y."/>
            <person name="Zhang H."/>
            <person name="O'Toole P.W."/>
        </authorList>
    </citation>
    <scope>NUCLEOTIDE SEQUENCE [LARGE SCALE GENOMIC DNA]</scope>
    <source>
        <strain evidence="10 11">DSM 20014</strain>
    </source>
</reference>
<dbReference type="OrthoDB" id="9807089at2"/>
<dbReference type="PRINTS" id="PR01467">
    <property type="entry name" value="ARGREPRESSOR"/>
</dbReference>
<dbReference type="InterPro" id="IPR020899">
    <property type="entry name" value="Arg_repress_C"/>
</dbReference>
<feature type="domain" description="Arginine repressor DNA-binding" evidence="8">
    <location>
        <begin position="4"/>
        <end position="65"/>
    </location>
</feature>
<dbReference type="SUPFAM" id="SSF55252">
    <property type="entry name" value="C-terminal domain of arginine repressor"/>
    <property type="match status" value="1"/>
</dbReference>
<dbReference type="UniPathway" id="UPA00068"/>
<evidence type="ECO:0000256" key="7">
    <source>
        <dbReference type="HAMAP-Rule" id="MF_00173"/>
    </source>
</evidence>
<keyword evidence="11" id="KW-1185">Reference proteome</keyword>
<comment type="subcellular location">
    <subcellularLocation>
        <location evidence="1 7">Cytoplasm</location>
    </subcellularLocation>
</comment>
<dbReference type="InterPro" id="IPR001669">
    <property type="entry name" value="Arg_repress"/>
</dbReference>
<dbReference type="GO" id="GO:0003700">
    <property type="term" value="F:DNA-binding transcription factor activity"/>
    <property type="evidence" value="ECO:0007669"/>
    <property type="project" value="UniProtKB-UniRule"/>
</dbReference>
<protein>
    <recommendedName>
        <fullName evidence="7">Arginine repressor</fullName>
    </recommendedName>
</protein>
<evidence type="ECO:0000256" key="3">
    <source>
        <dbReference type="ARBA" id="ARBA00022490"/>
    </source>
</evidence>
<comment type="similarity">
    <text evidence="2 7">Belongs to the ArgR family.</text>
</comment>
<dbReference type="Gene3D" id="1.10.10.10">
    <property type="entry name" value="Winged helix-like DNA-binding domain superfamily/Winged helix DNA-binding domain"/>
    <property type="match status" value="1"/>
</dbReference>